<feature type="transmembrane region" description="Helical" evidence="1">
    <location>
        <begin position="6"/>
        <end position="24"/>
    </location>
</feature>
<protein>
    <submittedName>
        <fullName evidence="2">Uncharacterized protein</fullName>
    </submittedName>
</protein>
<feature type="transmembrane region" description="Helical" evidence="1">
    <location>
        <begin position="60"/>
        <end position="81"/>
    </location>
</feature>
<keyword evidence="1" id="KW-0812">Transmembrane</keyword>
<dbReference type="RefSeq" id="WP_035418322.1">
    <property type="nucleotide sequence ID" value="NZ_JAFBCV010000003.1"/>
</dbReference>
<accession>A0ABS2SRJ5</accession>
<feature type="transmembrane region" description="Helical" evidence="1">
    <location>
        <begin position="150"/>
        <end position="169"/>
    </location>
</feature>
<organism evidence="2 3">
    <name type="scientific">Shouchella xiaoxiensis</name>
    <dbReference type="NCBI Taxonomy" id="766895"/>
    <lineage>
        <taxon>Bacteria</taxon>
        <taxon>Bacillati</taxon>
        <taxon>Bacillota</taxon>
        <taxon>Bacilli</taxon>
        <taxon>Bacillales</taxon>
        <taxon>Bacillaceae</taxon>
        <taxon>Shouchella</taxon>
    </lineage>
</organism>
<dbReference type="Proteomes" id="UP001179280">
    <property type="component" value="Unassembled WGS sequence"/>
</dbReference>
<evidence type="ECO:0000313" key="2">
    <source>
        <dbReference type="EMBL" id="MBM7838148.1"/>
    </source>
</evidence>
<feature type="transmembrane region" description="Helical" evidence="1">
    <location>
        <begin position="31"/>
        <end position="54"/>
    </location>
</feature>
<sequence length="170" mass="19378">MWIWFIIVFFVCALGVTLGGIIASMRTIPPIIALVTLACSFLFFSYIGMFLAIIGPFGWFGFRLLDIIIAICSFLLIVAILRSYHPAFGYQFFFKPLGLILSILFFLMGFQWGMFNYGTLFTLLMAFFFSGAVFFGILLYNSILIWVKNVYLVAFLPLVTFLFITVVKLL</sequence>
<feature type="transmembrane region" description="Helical" evidence="1">
    <location>
        <begin position="93"/>
        <end position="114"/>
    </location>
</feature>
<comment type="caution">
    <text evidence="2">The sequence shown here is derived from an EMBL/GenBank/DDBJ whole genome shotgun (WGS) entry which is preliminary data.</text>
</comment>
<evidence type="ECO:0000313" key="3">
    <source>
        <dbReference type="Proteomes" id="UP001179280"/>
    </source>
</evidence>
<keyword evidence="1" id="KW-1133">Transmembrane helix</keyword>
<feature type="transmembrane region" description="Helical" evidence="1">
    <location>
        <begin position="120"/>
        <end position="143"/>
    </location>
</feature>
<dbReference type="EMBL" id="JAFBCV010000003">
    <property type="protein sequence ID" value="MBM7838148.1"/>
    <property type="molecule type" value="Genomic_DNA"/>
</dbReference>
<proteinExistence type="predicted"/>
<name>A0ABS2SRJ5_9BACI</name>
<evidence type="ECO:0000256" key="1">
    <source>
        <dbReference type="SAM" id="Phobius"/>
    </source>
</evidence>
<reference evidence="2" key="1">
    <citation type="submission" date="2021-01" db="EMBL/GenBank/DDBJ databases">
        <title>Genomic Encyclopedia of Type Strains, Phase IV (KMG-IV): sequencing the most valuable type-strain genomes for metagenomic binning, comparative biology and taxonomic classification.</title>
        <authorList>
            <person name="Goeker M."/>
        </authorList>
    </citation>
    <scope>NUCLEOTIDE SEQUENCE</scope>
    <source>
        <strain evidence="2">DSM 21943</strain>
    </source>
</reference>
<keyword evidence="3" id="KW-1185">Reference proteome</keyword>
<gene>
    <name evidence="2" type="ORF">JOC54_001379</name>
</gene>
<keyword evidence="1" id="KW-0472">Membrane</keyword>